<evidence type="ECO:0000256" key="2">
    <source>
        <dbReference type="SAM" id="Phobius"/>
    </source>
</evidence>
<dbReference type="AlphaFoldDB" id="A0A6C0D2U1"/>
<evidence type="ECO:0000256" key="1">
    <source>
        <dbReference type="SAM" id="MobiDB-lite"/>
    </source>
</evidence>
<feature type="region of interest" description="Disordered" evidence="1">
    <location>
        <begin position="55"/>
        <end position="123"/>
    </location>
</feature>
<protein>
    <submittedName>
        <fullName evidence="3">Uncharacterized protein</fullName>
    </submittedName>
</protein>
<feature type="compositionally biased region" description="Polar residues" evidence="1">
    <location>
        <begin position="57"/>
        <end position="70"/>
    </location>
</feature>
<accession>A0A6C0D2U1</accession>
<name>A0A6C0D2U1_9ZZZZ</name>
<reference evidence="3" key="1">
    <citation type="journal article" date="2020" name="Nature">
        <title>Giant virus diversity and host interactions through global metagenomics.</title>
        <authorList>
            <person name="Schulz F."/>
            <person name="Roux S."/>
            <person name="Paez-Espino D."/>
            <person name="Jungbluth S."/>
            <person name="Walsh D.A."/>
            <person name="Denef V.J."/>
            <person name="McMahon K.D."/>
            <person name="Konstantinidis K.T."/>
            <person name="Eloe-Fadrosh E.A."/>
            <person name="Kyrpides N.C."/>
            <person name="Woyke T."/>
        </authorList>
    </citation>
    <scope>NUCLEOTIDE SEQUENCE</scope>
    <source>
        <strain evidence="3">GVMAG-M-3300023174-111</strain>
    </source>
</reference>
<organism evidence="3">
    <name type="scientific">viral metagenome</name>
    <dbReference type="NCBI Taxonomy" id="1070528"/>
    <lineage>
        <taxon>unclassified sequences</taxon>
        <taxon>metagenomes</taxon>
        <taxon>organismal metagenomes</taxon>
    </lineage>
</organism>
<keyword evidence="2" id="KW-0812">Transmembrane</keyword>
<evidence type="ECO:0000313" key="3">
    <source>
        <dbReference type="EMBL" id="QHT10827.1"/>
    </source>
</evidence>
<sequence length="123" mass="13683">MIYIVLLYYYYKKSNPIIDNKILYMNENSLPFMTYVFVGVTSLALALVTVLDKSGAQADNKSPVSSTSMLPNMFSRSSSGPSPSQSLSTNNIAPTSMFGEPKIGGKKRKTKSRRSKRNNRTSR</sequence>
<keyword evidence="2" id="KW-1133">Transmembrane helix</keyword>
<proteinExistence type="predicted"/>
<feature type="compositionally biased region" description="Basic residues" evidence="1">
    <location>
        <begin position="104"/>
        <end position="123"/>
    </location>
</feature>
<dbReference type="EMBL" id="MN739530">
    <property type="protein sequence ID" value="QHT10827.1"/>
    <property type="molecule type" value="Genomic_DNA"/>
</dbReference>
<feature type="compositionally biased region" description="Low complexity" evidence="1">
    <location>
        <begin position="75"/>
        <end position="88"/>
    </location>
</feature>
<feature type="transmembrane region" description="Helical" evidence="2">
    <location>
        <begin position="32"/>
        <end position="51"/>
    </location>
</feature>
<keyword evidence="2" id="KW-0472">Membrane</keyword>